<sequence>MKTVVLALFVAVVVSQSEALRCNCGGMKYCPHPVETCHGPNPQCGSVIIYAGSRPNHFKGCMTLHQCMMLNHPGISTAACCGTDECNR</sequence>
<dbReference type="SUPFAM" id="SSF57302">
    <property type="entry name" value="Snake toxin-like"/>
    <property type="match status" value="1"/>
</dbReference>
<feature type="signal peptide" evidence="1">
    <location>
        <begin position="1"/>
        <end position="19"/>
    </location>
</feature>
<dbReference type="InterPro" id="IPR045860">
    <property type="entry name" value="Snake_toxin-like_sf"/>
</dbReference>
<reference evidence="2" key="3">
    <citation type="submission" date="2025-09" db="UniProtKB">
        <authorList>
            <consortium name="Ensembl"/>
        </authorList>
    </citation>
    <scope>IDENTIFICATION</scope>
</reference>
<dbReference type="Proteomes" id="UP000472265">
    <property type="component" value="Chromosome 20"/>
</dbReference>
<dbReference type="AlphaFoldDB" id="A0A671YBK0"/>
<evidence type="ECO:0008006" key="4">
    <source>
        <dbReference type="Google" id="ProtNLM"/>
    </source>
</evidence>
<dbReference type="GeneTree" id="ENSGT01150000289707"/>
<evidence type="ECO:0000313" key="2">
    <source>
        <dbReference type="Ensembl" id="ENSSAUP00010058532.1"/>
    </source>
</evidence>
<reference evidence="2" key="1">
    <citation type="submission" date="2021-04" db="EMBL/GenBank/DDBJ databases">
        <authorList>
            <consortium name="Wellcome Sanger Institute Data Sharing"/>
        </authorList>
    </citation>
    <scope>NUCLEOTIDE SEQUENCE [LARGE SCALE GENOMIC DNA]</scope>
</reference>
<proteinExistence type="predicted"/>
<evidence type="ECO:0000313" key="3">
    <source>
        <dbReference type="Proteomes" id="UP000472265"/>
    </source>
</evidence>
<dbReference type="Ensembl" id="ENSSAUT00010061432.1">
    <property type="protein sequence ID" value="ENSSAUP00010058532.1"/>
    <property type="gene ID" value="ENSSAUG00010023889.1"/>
</dbReference>
<accession>A0A671YBK0</accession>
<protein>
    <recommendedName>
        <fullName evidence="4">UPAR/Ly6 domain-containing protein</fullName>
    </recommendedName>
</protein>
<feature type="chain" id="PRO_5025455992" description="UPAR/Ly6 domain-containing protein" evidence="1">
    <location>
        <begin position="20"/>
        <end position="88"/>
    </location>
</feature>
<name>A0A671YBK0_SPAAU</name>
<evidence type="ECO:0000256" key="1">
    <source>
        <dbReference type="SAM" id="SignalP"/>
    </source>
</evidence>
<organism evidence="2 3">
    <name type="scientific">Sparus aurata</name>
    <name type="common">Gilthead sea bream</name>
    <dbReference type="NCBI Taxonomy" id="8175"/>
    <lineage>
        <taxon>Eukaryota</taxon>
        <taxon>Metazoa</taxon>
        <taxon>Chordata</taxon>
        <taxon>Craniata</taxon>
        <taxon>Vertebrata</taxon>
        <taxon>Euteleostomi</taxon>
        <taxon>Actinopterygii</taxon>
        <taxon>Neopterygii</taxon>
        <taxon>Teleostei</taxon>
        <taxon>Neoteleostei</taxon>
        <taxon>Acanthomorphata</taxon>
        <taxon>Eupercaria</taxon>
        <taxon>Spariformes</taxon>
        <taxon>Sparidae</taxon>
        <taxon>Sparus</taxon>
    </lineage>
</organism>
<dbReference type="OMA" id="DPVETCY"/>
<reference evidence="2" key="2">
    <citation type="submission" date="2025-08" db="UniProtKB">
        <authorList>
            <consortium name="Ensembl"/>
        </authorList>
    </citation>
    <scope>IDENTIFICATION</scope>
</reference>
<keyword evidence="3" id="KW-1185">Reference proteome</keyword>
<keyword evidence="1" id="KW-0732">Signal</keyword>
<dbReference type="InParanoid" id="A0A671YBK0"/>